<reference evidence="1 2" key="1">
    <citation type="submission" date="2023-01" db="EMBL/GenBank/DDBJ databases">
        <title>Complete genome sequence of Marinomonas pontica strain 200518_36.</title>
        <authorList>
            <person name="Ueki S."/>
            <person name="Gajardo G."/>
            <person name="Maruyama F."/>
        </authorList>
    </citation>
    <scope>NUCLEOTIDE SEQUENCE [LARGE SCALE GENOMIC DNA]</scope>
    <source>
        <strain evidence="1 2">200518_36</strain>
    </source>
</reference>
<evidence type="ECO:0000313" key="2">
    <source>
        <dbReference type="Proteomes" id="UP001307608"/>
    </source>
</evidence>
<organism evidence="1 2">
    <name type="scientific">Marinomonas pontica</name>
    <dbReference type="NCBI Taxonomy" id="264739"/>
    <lineage>
        <taxon>Bacteria</taxon>
        <taxon>Pseudomonadati</taxon>
        <taxon>Pseudomonadota</taxon>
        <taxon>Gammaproteobacteria</taxon>
        <taxon>Oceanospirillales</taxon>
        <taxon>Oceanospirillaceae</taxon>
        <taxon>Marinomonas</taxon>
    </lineage>
</organism>
<proteinExistence type="predicted"/>
<evidence type="ECO:0000313" key="1">
    <source>
        <dbReference type="EMBL" id="BDX03095.1"/>
    </source>
</evidence>
<dbReference type="EMBL" id="AP027271">
    <property type="protein sequence ID" value="BDX03095.1"/>
    <property type="molecule type" value="Genomic_DNA"/>
</dbReference>
<accession>A0ABM8FDX4</accession>
<protein>
    <recommendedName>
        <fullName evidence="3">DUF3301 domain-containing protein</fullName>
    </recommendedName>
</protein>
<keyword evidence="2" id="KW-1185">Reference proteome</keyword>
<dbReference type="Proteomes" id="UP001307608">
    <property type="component" value="Chromosome"/>
</dbReference>
<gene>
    <name evidence="1" type="ORF">MACH16_18430</name>
</gene>
<sequence length="120" mass="14010">MWWIVGLVVVWFLWRLATGRARREHTIKDAIGRAFIANTKLGRDWIDTPIYWEAAERFALDRGVEVKRYYNEPPSFSLDMRVNGEDVFVLMMRDQLNGTTSISVAKKEDVFSKISERLGK</sequence>
<name>A0ABM8FDX4_9GAMM</name>
<evidence type="ECO:0008006" key="3">
    <source>
        <dbReference type="Google" id="ProtNLM"/>
    </source>
</evidence>